<gene>
    <name evidence="4" type="ORF">DQQ10_21040</name>
</gene>
<keyword evidence="2" id="KW-1133">Transmembrane helix</keyword>
<dbReference type="Pfam" id="PF22570">
    <property type="entry name" value="LiaF-TM"/>
    <property type="match status" value="1"/>
</dbReference>
<organism evidence="4 5">
    <name type="scientific">Pseudochryseolinea flava</name>
    <dbReference type="NCBI Taxonomy" id="2059302"/>
    <lineage>
        <taxon>Bacteria</taxon>
        <taxon>Pseudomonadati</taxon>
        <taxon>Bacteroidota</taxon>
        <taxon>Cytophagia</taxon>
        <taxon>Cytophagales</taxon>
        <taxon>Fulvivirgaceae</taxon>
        <taxon>Pseudochryseolinea</taxon>
    </lineage>
</organism>
<proteinExistence type="predicted"/>
<feature type="transmembrane region" description="Helical" evidence="2">
    <location>
        <begin position="51"/>
        <end position="71"/>
    </location>
</feature>
<evidence type="ECO:0000256" key="2">
    <source>
        <dbReference type="SAM" id="Phobius"/>
    </source>
</evidence>
<dbReference type="OrthoDB" id="129627at2"/>
<name>A0A364XXV5_9BACT</name>
<reference evidence="4 5" key="1">
    <citation type="submission" date="2018-06" db="EMBL/GenBank/DDBJ databases">
        <title>Chryseolinea flavus sp. nov., a member of the phylum Bacteroidetes isolated from soil.</title>
        <authorList>
            <person name="Li Y."/>
            <person name="Wang J."/>
        </authorList>
    </citation>
    <scope>NUCLEOTIDE SEQUENCE [LARGE SCALE GENOMIC DNA]</scope>
    <source>
        <strain evidence="4 5">SDU1-6</strain>
    </source>
</reference>
<feature type="transmembrane region" description="Helical" evidence="2">
    <location>
        <begin position="102"/>
        <end position="120"/>
    </location>
</feature>
<evidence type="ECO:0000313" key="4">
    <source>
        <dbReference type="EMBL" id="RAV99083.1"/>
    </source>
</evidence>
<evidence type="ECO:0000259" key="3">
    <source>
        <dbReference type="Pfam" id="PF22570"/>
    </source>
</evidence>
<keyword evidence="5" id="KW-1185">Reference proteome</keyword>
<protein>
    <recommendedName>
        <fullName evidence="3">LiaF transmembrane domain-containing protein</fullName>
    </recommendedName>
</protein>
<dbReference type="PANTHER" id="PTHR40763:SF5">
    <property type="entry name" value="MEMBRANE PROTEIN"/>
    <property type="match status" value="1"/>
</dbReference>
<keyword evidence="2" id="KW-0812">Transmembrane</keyword>
<feature type="transmembrane region" description="Helical" evidence="2">
    <location>
        <begin position="78"/>
        <end position="96"/>
    </location>
</feature>
<dbReference type="RefSeq" id="WP_112748896.1">
    <property type="nucleotide sequence ID" value="NZ_QMFY01000013.1"/>
</dbReference>
<evidence type="ECO:0000313" key="5">
    <source>
        <dbReference type="Proteomes" id="UP000251889"/>
    </source>
</evidence>
<feature type="transmembrane region" description="Helical" evidence="2">
    <location>
        <begin position="26"/>
        <end position="45"/>
    </location>
</feature>
<evidence type="ECO:0000256" key="1">
    <source>
        <dbReference type="SAM" id="MobiDB-lite"/>
    </source>
</evidence>
<keyword evidence="2" id="KW-0472">Membrane</keyword>
<sequence length="269" mass="29960">METQTNNNPSPIGQDRNPEFGRGERTGRIFLGLIIMTIGSIFLAKQSGVEVPGWLLSWPMILIVVGIFVGVKQRFKDWAWLILILIGGAFLAGRLIEGFNIGHYMWPVIIIAVGLIMIIRPKKKEWEHWRGRLDERRPITPEPYATAAQQAPRRNGEEYFELVNVFGGSKKVVISKDFRSGEVVTIFGGSDINFGQADMNGPATLELVQIFGGAKLIVPANWKIQTEELVCIFGGLDDKRSPSSLNTESDKVLILKGTCIFAGIDIRTY</sequence>
<dbReference type="InterPro" id="IPR054331">
    <property type="entry name" value="LiaF_TM"/>
</dbReference>
<dbReference type="EMBL" id="QMFY01000013">
    <property type="protein sequence ID" value="RAV99083.1"/>
    <property type="molecule type" value="Genomic_DNA"/>
</dbReference>
<dbReference type="PANTHER" id="PTHR40763">
    <property type="entry name" value="MEMBRANE PROTEIN-RELATED"/>
    <property type="match status" value="1"/>
</dbReference>
<feature type="domain" description="LiaF transmembrane" evidence="3">
    <location>
        <begin position="30"/>
        <end position="124"/>
    </location>
</feature>
<feature type="region of interest" description="Disordered" evidence="1">
    <location>
        <begin position="1"/>
        <end position="21"/>
    </location>
</feature>
<accession>A0A364XXV5</accession>
<comment type="caution">
    <text evidence="4">The sequence shown here is derived from an EMBL/GenBank/DDBJ whole genome shotgun (WGS) entry which is preliminary data.</text>
</comment>
<dbReference type="AlphaFoldDB" id="A0A364XXV5"/>
<feature type="compositionally biased region" description="Polar residues" evidence="1">
    <location>
        <begin position="1"/>
        <end position="11"/>
    </location>
</feature>
<dbReference type="Proteomes" id="UP000251889">
    <property type="component" value="Unassembled WGS sequence"/>
</dbReference>